<dbReference type="Proteomes" id="UP000286351">
    <property type="component" value="Unassembled WGS sequence"/>
</dbReference>
<comment type="caution">
    <text evidence="1">The sequence shown here is derived from an EMBL/GenBank/DDBJ whole genome shotgun (WGS) entry which is preliminary data.</text>
</comment>
<dbReference type="EMBL" id="MOBO01000026">
    <property type="protein sequence ID" value="RON33842.1"/>
    <property type="molecule type" value="Genomic_DNA"/>
</dbReference>
<accession>A0A423J823</accession>
<proteinExistence type="predicted"/>
<name>A0A423J823_9PSED</name>
<protein>
    <submittedName>
        <fullName evidence="1">Uncharacterized protein</fullName>
    </submittedName>
</protein>
<dbReference type="AlphaFoldDB" id="A0A423J823"/>
<sequence length="140" mass="15736">MNEHVNDLSDFLTRDQKGKMLPDYQLRLAEVVTAEQQGIIEELGQLAKGINPIKIIVAAQQPYSGKVVDWWASGFFEGNTEQPSRALRTGRRSMPAPNFTWPAISNLQADFFNQIKQSVQAVGRCRWSTGGKSQGRWRTA</sequence>
<organism evidence="1 2">
    <name type="scientific">Pseudomonas brassicacearum</name>
    <dbReference type="NCBI Taxonomy" id="930166"/>
    <lineage>
        <taxon>Bacteria</taxon>
        <taxon>Pseudomonadati</taxon>
        <taxon>Pseudomonadota</taxon>
        <taxon>Gammaproteobacteria</taxon>
        <taxon>Pseudomonadales</taxon>
        <taxon>Pseudomonadaceae</taxon>
        <taxon>Pseudomonas</taxon>
    </lineage>
</organism>
<reference evidence="1 2" key="1">
    <citation type="submission" date="2016-10" db="EMBL/GenBank/DDBJ databases">
        <title>Comparative genome analysis of multiple Pseudomonas spp. focuses on biocontrol and plant growth promoting traits.</title>
        <authorList>
            <person name="Tao X.-Y."/>
            <person name="Taylor C.G."/>
        </authorList>
    </citation>
    <scope>NUCLEOTIDE SEQUENCE [LARGE SCALE GENOMIC DNA]</scope>
    <source>
        <strain evidence="1 2">38D4</strain>
    </source>
</reference>
<evidence type="ECO:0000313" key="2">
    <source>
        <dbReference type="Proteomes" id="UP000286351"/>
    </source>
</evidence>
<evidence type="ECO:0000313" key="1">
    <source>
        <dbReference type="EMBL" id="RON33842.1"/>
    </source>
</evidence>
<gene>
    <name evidence="1" type="ORF">BK664_25470</name>
</gene>